<dbReference type="Gene3D" id="3.30.70.260">
    <property type="match status" value="2"/>
</dbReference>
<dbReference type="Pfam" id="PF13740">
    <property type="entry name" value="ACT_6"/>
    <property type="match status" value="1"/>
</dbReference>
<evidence type="ECO:0000256" key="3">
    <source>
        <dbReference type="ARBA" id="ARBA00009184"/>
    </source>
</evidence>
<evidence type="ECO:0000256" key="6">
    <source>
        <dbReference type="ARBA" id="ARBA00022723"/>
    </source>
</evidence>
<dbReference type="Gene3D" id="3.40.50.1000">
    <property type="entry name" value="HAD superfamily/HAD-like"/>
    <property type="match status" value="1"/>
</dbReference>
<reference evidence="12" key="1">
    <citation type="submission" date="2020-05" db="EMBL/GenBank/DDBJ databases">
        <authorList>
            <person name="Chiriac C."/>
            <person name="Salcher M."/>
            <person name="Ghai R."/>
            <person name="Kavagutti S V."/>
        </authorList>
    </citation>
    <scope>NUCLEOTIDE SEQUENCE</scope>
</reference>
<dbReference type="EC" id="3.1.3.3" evidence="4"/>
<dbReference type="InterPro" id="IPR050582">
    <property type="entry name" value="HAD-like_SerB"/>
</dbReference>
<dbReference type="SFLD" id="SFLDG01137">
    <property type="entry name" value="C1.6.1:_Phosphoserine_Phosphat"/>
    <property type="match status" value="1"/>
</dbReference>
<feature type="domain" description="ACT" evidence="11">
    <location>
        <begin position="13"/>
        <end position="105"/>
    </location>
</feature>
<keyword evidence="6" id="KW-0479">Metal-binding</keyword>
<organism evidence="12">
    <name type="scientific">freshwater metagenome</name>
    <dbReference type="NCBI Taxonomy" id="449393"/>
    <lineage>
        <taxon>unclassified sequences</taxon>
        <taxon>metagenomes</taxon>
        <taxon>ecological metagenomes</taxon>
    </lineage>
</organism>
<keyword evidence="5" id="KW-0028">Amino-acid biosynthesis</keyword>
<evidence type="ECO:0000256" key="10">
    <source>
        <dbReference type="ARBA" id="ARBA00031693"/>
    </source>
</evidence>
<accession>A0A6J7K931</accession>
<evidence type="ECO:0000256" key="9">
    <source>
        <dbReference type="ARBA" id="ARBA00023299"/>
    </source>
</evidence>
<evidence type="ECO:0000256" key="4">
    <source>
        <dbReference type="ARBA" id="ARBA00012640"/>
    </source>
</evidence>
<dbReference type="NCBIfam" id="TIGR00338">
    <property type="entry name" value="serB"/>
    <property type="match status" value="1"/>
</dbReference>
<dbReference type="PROSITE" id="PS51671">
    <property type="entry name" value="ACT"/>
    <property type="match status" value="1"/>
</dbReference>
<evidence type="ECO:0000256" key="7">
    <source>
        <dbReference type="ARBA" id="ARBA00022801"/>
    </source>
</evidence>
<dbReference type="SFLD" id="SFLDF00029">
    <property type="entry name" value="phosphoserine_phosphatase"/>
    <property type="match status" value="1"/>
</dbReference>
<dbReference type="SFLD" id="SFLDS00003">
    <property type="entry name" value="Haloacid_Dehalogenase"/>
    <property type="match status" value="1"/>
</dbReference>
<evidence type="ECO:0000256" key="1">
    <source>
        <dbReference type="ARBA" id="ARBA00001946"/>
    </source>
</evidence>
<dbReference type="InterPro" id="IPR036412">
    <property type="entry name" value="HAD-like_sf"/>
</dbReference>
<dbReference type="GO" id="GO:0036424">
    <property type="term" value="F:L-phosphoserine phosphatase activity"/>
    <property type="evidence" value="ECO:0007669"/>
    <property type="project" value="InterPro"/>
</dbReference>
<dbReference type="UniPathway" id="UPA00135">
    <property type="reaction ID" value="UER00198"/>
</dbReference>
<comment type="similarity">
    <text evidence="3">Belongs to the HAD-like hydrolase superfamily. SerB family.</text>
</comment>
<dbReference type="InterPro" id="IPR049148">
    <property type="entry name" value="PSP_ACT"/>
</dbReference>
<evidence type="ECO:0000256" key="2">
    <source>
        <dbReference type="ARBA" id="ARBA00005135"/>
    </source>
</evidence>
<dbReference type="GO" id="GO:0006564">
    <property type="term" value="P:L-serine biosynthetic process"/>
    <property type="evidence" value="ECO:0007669"/>
    <property type="project" value="UniProtKB-KW"/>
</dbReference>
<protein>
    <recommendedName>
        <fullName evidence="4">phosphoserine phosphatase</fullName>
        <ecNumber evidence="4">3.1.3.3</ecNumber>
    </recommendedName>
    <alternativeName>
        <fullName evidence="10">O-phosphoserine phosphohydrolase</fullName>
    </alternativeName>
</protein>
<evidence type="ECO:0000313" key="12">
    <source>
        <dbReference type="EMBL" id="CAB4952568.1"/>
    </source>
</evidence>
<comment type="pathway">
    <text evidence="2">Amino-acid biosynthesis; L-serine biosynthesis; L-serine from 3-phospho-D-glycerate: step 3/3.</text>
</comment>
<dbReference type="PANTHER" id="PTHR43344:SF2">
    <property type="entry name" value="PHOSPHOSERINE PHOSPHATASE"/>
    <property type="match status" value="1"/>
</dbReference>
<sequence>MSIDPGGTARTLLITLTGPDRPGVTATLTAALANHDLLILDVEQVVIRSRLTLGVLLGPLHERGSGAVIDVEGASVTAHAVAAELEMAVEITPGAEEHDDRRRGRLLVTVLGHPLLPAALSGLTRTISALGGNIDRIVRTASYPVTAIELSVSGADQQQLRTALAAESAALGVDVAVQRAGLRGRGTHLVVMDVDSTLIQDEVIELLARHAGCEDEVRNVTERAMRGELDFAQSLHTRVALLEGLPASVLTDVYRELRLTPGARTLVRTLKRLGFRIAVVSGGFSAVVDPLAEDLGIDHSRANVLEIVDGALTGRVIGRVIDRAAKAAALIEFAHVEGVPLDRTVAIGDGANDLDMLAVAGLGIAFNAKPVVRAQADTGITAPFLDPVLYLLGITREEIEQADAEAGTPTPAPPVR</sequence>
<gene>
    <name evidence="12" type="ORF">UFOPK3752_01753</name>
</gene>
<keyword evidence="8" id="KW-0460">Magnesium</keyword>
<dbReference type="Pfam" id="PF12710">
    <property type="entry name" value="HAD"/>
    <property type="match status" value="1"/>
</dbReference>
<dbReference type="SUPFAM" id="SSF56784">
    <property type="entry name" value="HAD-like"/>
    <property type="match status" value="1"/>
</dbReference>
<proteinExistence type="inferred from homology"/>
<dbReference type="SUPFAM" id="SSF55021">
    <property type="entry name" value="ACT-like"/>
    <property type="match status" value="1"/>
</dbReference>
<dbReference type="GO" id="GO:0005737">
    <property type="term" value="C:cytoplasm"/>
    <property type="evidence" value="ECO:0007669"/>
    <property type="project" value="TreeGrafter"/>
</dbReference>
<keyword evidence="7" id="KW-0378">Hydrolase</keyword>
<evidence type="ECO:0000256" key="8">
    <source>
        <dbReference type="ARBA" id="ARBA00022842"/>
    </source>
</evidence>
<keyword evidence="9" id="KW-0718">Serine biosynthesis</keyword>
<dbReference type="EMBL" id="CAFBND010000088">
    <property type="protein sequence ID" value="CAB4952568.1"/>
    <property type="molecule type" value="Genomic_DNA"/>
</dbReference>
<dbReference type="Pfam" id="PF21086">
    <property type="entry name" value="ACT_PSP_2"/>
    <property type="match status" value="1"/>
</dbReference>
<dbReference type="CDD" id="cd04870">
    <property type="entry name" value="ACT_PSP_1"/>
    <property type="match status" value="1"/>
</dbReference>
<dbReference type="InterPro" id="IPR045865">
    <property type="entry name" value="ACT-like_dom_sf"/>
</dbReference>
<dbReference type="InterPro" id="IPR002912">
    <property type="entry name" value="ACT_dom"/>
</dbReference>
<dbReference type="PANTHER" id="PTHR43344">
    <property type="entry name" value="PHOSPHOSERINE PHOSPHATASE"/>
    <property type="match status" value="1"/>
</dbReference>
<dbReference type="AlphaFoldDB" id="A0A6J7K931"/>
<evidence type="ECO:0000256" key="5">
    <source>
        <dbReference type="ARBA" id="ARBA00022605"/>
    </source>
</evidence>
<comment type="cofactor">
    <cofactor evidence="1">
        <name>Mg(2+)</name>
        <dbReference type="ChEBI" id="CHEBI:18420"/>
    </cofactor>
</comment>
<dbReference type="InterPro" id="IPR023214">
    <property type="entry name" value="HAD_sf"/>
</dbReference>
<name>A0A6J7K931_9ZZZZ</name>
<dbReference type="CDD" id="cd07500">
    <property type="entry name" value="HAD_PSP"/>
    <property type="match status" value="1"/>
</dbReference>
<dbReference type="SFLD" id="SFLDG01136">
    <property type="entry name" value="C1.6:_Phosphoserine_Phosphatas"/>
    <property type="match status" value="1"/>
</dbReference>
<evidence type="ECO:0000259" key="11">
    <source>
        <dbReference type="PROSITE" id="PS51671"/>
    </source>
</evidence>
<dbReference type="GO" id="GO:0000287">
    <property type="term" value="F:magnesium ion binding"/>
    <property type="evidence" value="ECO:0007669"/>
    <property type="project" value="TreeGrafter"/>
</dbReference>
<dbReference type="NCBIfam" id="TIGR01488">
    <property type="entry name" value="HAD-SF-IB"/>
    <property type="match status" value="1"/>
</dbReference>
<dbReference type="InterPro" id="IPR004469">
    <property type="entry name" value="PSP"/>
</dbReference>